<name>A0ABY6FMV0_9PSED</name>
<accession>A0ABY6FMV0</accession>
<keyword evidence="1" id="KW-1133">Transmembrane helix</keyword>
<dbReference type="Proteomes" id="UP001063228">
    <property type="component" value="Chromosome"/>
</dbReference>
<proteinExistence type="predicted"/>
<evidence type="ECO:0000256" key="1">
    <source>
        <dbReference type="SAM" id="Phobius"/>
    </source>
</evidence>
<dbReference type="EMBL" id="CP081201">
    <property type="protein sequence ID" value="UXZ98856.1"/>
    <property type="molecule type" value="Genomic_DNA"/>
</dbReference>
<organism evidence="2 3">
    <name type="scientific">Pseudomonas phytophila</name>
    <dbReference type="NCBI Taxonomy" id="2867264"/>
    <lineage>
        <taxon>Bacteria</taxon>
        <taxon>Pseudomonadati</taxon>
        <taxon>Pseudomonadota</taxon>
        <taxon>Gammaproteobacteria</taxon>
        <taxon>Pseudomonadales</taxon>
        <taxon>Pseudomonadaceae</taxon>
        <taxon>Pseudomonas</taxon>
    </lineage>
</organism>
<keyword evidence="1" id="KW-0812">Transmembrane</keyword>
<protein>
    <submittedName>
        <fullName evidence="2">Uncharacterized protein</fullName>
    </submittedName>
</protein>
<gene>
    <name evidence="2" type="ORF">K3169_13795</name>
</gene>
<evidence type="ECO:0000313" key="2">
    <source>
        <dbReference type="EMBL" id="UXZ98856.1"/>
    </source>
</evidence>
<keyword evidence="1" id="KW-0472">Membrane</keyword>
<dbReference type="RefSeq" id="WP_263271979.1">
    <property type="nucleotide sequence ID" value="NZ_CP081201.1"/>
</dbReference>
<feature type="transmembrane region" description="Helical" evidence="1">
    <location>
        <begin position="36"/>
        <end position="60"/>
    </location>
</feature>
<evidence type="ECO:0000313" key="3">
    <source>
        <dbReference type="Proteomes" id="UP001063228"/>
    </source>
</evidence>
<sequence>MAKVLAWVGVIATTAYLLCIWWLVGDRIHCLKVMELNEVGDFLAGAFGPLAILWLVLGFFQQGVELRQGTQALLLQAKELKESVNQQTYLVEAQNRSLQNHEQSLEPLLSLTYVGEVGGEGEMLERFKLTNDGQYCEAITVQASAGERECKVALEPLIKGESREFYLDYEMGSEINVSVYYNRGSGRQGMQLFTLTLDYDGGDYWYSVSKKPTQVLI</sequence>
<reference evidence="2" key="1">
    <citation type="submission" date="2021-08" db="EMBL/GenBank/DDBJ databases">
        <title>Complete genome sequence of Pseudomonas phytophila.</title>
        <authorList>
            <person name="Weir B.S."/>
            <person name="Templeton M.D."/>
            <person name="Arshed S."/>
            <person name="Andersen M.T."/>
            <person name="Jayaraman J."/>
        </authorList>
    </citation>
    <scope>NUCLEOTIDE SEQUENCE</scope>
    <source>
        <strain evidence="2">ICMP 23753</strain>
    </source>
</reference>
<keyword evidence="3" id="KW-1185">Reference proteome</keyword>
<feature type="transmembrane region" description="Helical" evidence="1">
    <location>
        <begin position="6"/>
        <end position="24"/>
    </location>
</feature>